<sequence>MDSTTGILQNSQRLRYEALSNFATDLNKAASFNDIGEALTAHAKYIIDTYMLRICYTHRGDTWCIELSRGEYAIVRPRNNAVRKFELEILANGLPVSYALEDGTIDILKRTAFNDPKIAYVRSLPVFYYEDRSIVITTGAKEVVSQIDQDFKFLRSIADLAANKLLQLELLQEIKKNNKELKKKNQQITRLNRDLEKTVLTRTAEVTAANQELLTLFYRTSHDFRAPLANIMGLANLAKLVTEDENVLDLFDKCEQVVRKLDGMLSKLNVLSTYSYETQVGEVDFKQVLRGLKTNYQSRLDDVGGRLVFDVHLTEKHVCNTHAYINIFDNLIENSLTFHKGGLLIQIYIFSFKGNLVIKFSDNGQGIPPRVINKIYDMYYRGNSASAGSGLGLYVVRRLVKSLGGEIYVQSKVKQYTYFFIKVPLTQTV</sequence>
<keyword evidence="6" id="KW-0418">Kinase</keyword>
<dbReference type="InterPro" id="IPR050351">
    <property type="entry name" value="BphY/WalK/GraS-like"/>
</dbReference>
<dbReference type="PROSITE" id="PS50109">
    <property type="entry name" value="HIS_KIN"/>
    <property type="match status" value="1"/>
</dbReference>
<gene>
    <name evidence="11" type="ORF">GCM10023313_25150</name>
</gene>
<dbReference type="Gene3D" id="1.10.287.130">
    <property type="match status" value="1"/>
</dbReference>
<evidence type="ECO:0000256" key="3">
    <source>
        <dbReference type="ARBA" id="ARBA00022553"/>
    </source>
</evidence>
<proteinExistence type="predicted"/>
<evidence type="ECO:0000313" key="12">
    <source>
        <dbReference type="Proteomes" id="UP001501436"/>
    </source>
</evidence>
<keyword evidence="5" id="KW-0547">Nucleotide-binding</keyword>
<comment type="caution">
    <text evidence="11">The sequence shown here is derived from an EMBL/GenBank/DDBJ whole genome shotgun (WGS) entry which is preliminary data.</text>
</comment>
<keyword evidence="8" id="KW-0902">Two-component regulatory system</keyword>
<dbReference type="SUPFAM" id="SSF47384">
    <property type="entry name" value="Homodimeric domain of signal transducing histidine kinase"/>
    <property type="match status" value="1"/>
</dbReference>
<dbReference type="EC" id="2.7.13.3" evidence="2"/>
<dbReference type="PANTHER" id="PTHR42878">
    <property type="entry name" value="TWO-COMPONENT HISTIDINE KINASE"/>
    <property type="match status" value="1"/>
</dbReference>
<dbReference type="InterPro" id="IPR004358">
    <property type="entry name" value="Sig_transdc_His_kin-like_C"/>
</dbReference>
<dbReference type="InterPro" id="IPR003661">
    <property type="entry name" value="HisK_dim/P_dom"/>
</dbReference>
<evidence type="ECO:0000256" key="2">
    <source>
        <dbReference type="ARBA" id="ARBA00012438"/>
    </source>
</evidence>
<dbReference type="InterPro" id="IPR005467">
    <property type="entry name" value="His_kinase_dom"/>
</dbReference>
<dbReference type="CDD" id="cd00075">
    <property type="entry name" value="HATPase"/>
    <property type="match status" value="1"/>
</dbReference>
<dbReference type="InterPro" id="IPR036097">
    <property type="entry name" value="HisK_dim/P_sf"/>
</dbReference>
<dbReference type="PRINTS" id="PR00344">
    <property type="entry name" value="BCTRLSENSOR"/>
</dbReference>
<keyword evidence="9" id="KW-0175">Coiled coil</keyword>
<feature type="coiled-coil region" evidence="9">
    <location>
        <begin position="167"/>
        <end position="201"/>
    </location>
</feature>
<evidence type="ECO:0000256" key="4">
    <source>
        <dbReference type="ARBA" id="ARBA00022679"/>
    </source>
</evidence>
<dbReference type="Gene3D" id="3.30.565.10">
    <property type="entry name" value="Histidine kinase-like ATPase, C-terminal domain"/>
    <property type="match status" value="1"/>
</dbReference>
<evidence type="ECO:0000256" key="6">
    <source>
        <dbReference type="ARBA" id="ARBA00022777"/>
    </source>
</evidence>
<evidence type="ECO:0000259" key="10">
    <source>
        <dbReference type="PROSITE" id="PS50109"/>
    </source>
</evidence>
<evidence type="ECO:0000256" key="1">
    <source>
        <dbReference type="ARBA" id="ARBA00000085"/>
    </source>
</evidence>
<keyword evidence="4" id="KW-0808">Transferase</keyword>
<dbReference type="EMBL" id="BAABJI010000002">
    <property type="protein sequence ID" value="GAA4920329.1"/>
    <property type="molecule type" value="Genomic_DNA"/>
</dbReference>
<protein>
    <recommendedName>
        <fullName evidence="2">histidine kinase</fullName>
        <ecNumber evidence="2">2.7.13.3</ecNumber>
    </recommendedName>
</protein>
<keyword evidence="3" id="KW-0597">Phosphoprotein</keyword>
<comment type="catalytic activity">
    <reaction evidence="1">
        <text>ATP + protein L-histidine = ADP + protein N-phospho-L-histidine.</text>
        <dbReference type="EC" id="2.7.13.3"/>
    </reaction>
</comment>
<name>A0ABP9G5M5_9SPHI</name>
<evidence type="ECO:0000256" key="5">
    <source>
        <dbReference type="ARBA" id="ARBA00022741"/>
    </source>
</evidence>
<dbReference type="RefSeq" id="WP_345331563.1">
    <property type="nucleotide sequence ID" value="NZ_BAABJI010000002.1"/>
</dbReference>
<keyword evidence="12" id="KW-1185">Reference proteome</keyword>
<dbReference type="Proteomes" id="UP001501436">
    <property type="component" value="Unassembled WGS sequence"/>
</dbReference>
<dbReference type="Pfam" id="PF02518">
    <property type="entry name" value="HATPase_c"/>
    <property type="match status" value="1"/>
</dbReference>
<feature type="domain" description="Histidine kinase" evidence="10">
    <location>
        <begin position="219"/>
        <end position="427"/>
    </location>
</feature>
<dbReference type="InterPro" id="IPR036890">
    <property type="entry name" value="HATPase_C_sf"/>
</dbReference>
<reference evidence="12" key="1">
    <citation type="journal article" date="2019" name="Int. J. Syst. Evol. Microbiol.">
        <title>The Global Catalogue of Microorganisms (GCM) 10K type strain sequencing project: providing services to taxonomists for standard genome sequencing and annotation.</title>
        <authorList>
            <consortium name="The Broad Institute Genomics Platform"/>
            <consortium name="The Broad Institute Genome Sequencing Center for Infectious Disease"/>
            <person name="Wu L."/>
            <person name="Ma J."/>
        </authorList>
    </citation>
    <scope>NUCLEOTIDE SEQUENCE [LARGE SCALE GENOMIC DNA]</scope>
    <source>
        <strain evidence="12">JCM 18283</strain>
    </source>
</reference>
<evidence type="ECO:0000256" key="9">
    <source>
        <dbReference type="SAM" id="Coils"/>
    </source>
</evidence>
<dbReference type="PANTHER" id="PTHR42878:SF7">
    <property type="entry name" value="SENSOR HISTIDINE KINASE GLRK"/>
    <property type="match status" value="1"/>
</dbReference>
<organism evidence="11 12">
    <name type="scientific">Mucilaginibacter defluvii</name>
    <dbReference type="NCBI Taxonomy" id="1196019"/>
    <lineage>
        <taxon>Bacteria</taxon>
        <taxon>Pseudomonadati</taxon>
        <taxon>Bacteroidota</taxon>
        <taxon>Sphingobacteriia</taxon>
        <taxon>Sphingobacteriales</taxon>
        <taxon>Sphingobacteriaceae</taxon>
        <taxon>Mucilaginibacter</taxon>
    </lineage>
</organism>
<accession>A0ABP9G5M5</accession>
<dbReference type="SMART" id="SM00387">
    <property type="entry name" value="HATPase_c"/>
    <property type="match status" value="1"/>
</dbReference>
<evidence type="ECO:0000256" key="8">
    <source>
        <dbReference type="ARBA" id="ARBA00023012"/>
    </source>
</evidence>
<evidence type="ECO:0000256" key="7">
    <source>
        <dbReference type="ARBA" id="ARBA00022840"/>
    </source>
</evidence>
<dbReference type="SUPFAM" id="SSF55874">
    <property type="entry name" value="ATPase domain of HSP90 chaperone/DNA topoisomerase II/histidine kinase"/>
    <property type="match status" value="1"/>
</dbReference>
<dbReference type="CDD" id="cd00082">
    <property type="entry name" value="HisKA"/>
    <property type="match status" value="1"/>
</dbReference>
<keyword evidence="7" id="KW-0067">ATP-binding</keyword>
<evidence type="ECO:0000313" key="11">
    <source>
        <dbReference type="EMBL" id="GAA4920329.1"/>
    </source>
</evidence>
<dbReference type="InterPro" id="IPR003594">
    <property type="entry name" value="HATPase_dom"/>
</dbReference>